<dbReference type="AlphaFoldDB" id="A0A8C5QTA0"/>
<reference evidence="2" key="2">
    <citation type="submission" date="2025-09" db="UniProtKB">
        <authorList>
            <consortium name="Ensembl"/>
        </authorList>
    </citation>
    <scope>IDENTIFICATION</scope>
</reference>
<sequence length="286" mass="32684">MGFITILGEQRVEERILSLAFYQAVRDLLPVWVLEDMRIMEVLHWEDGGKVSAYSPSEALLYALVHDHRPYAEYLLSRFREDALAMPSRNFSCCQSCAPHLSMAVRYDRVAILRRILQTLRGFPDSSWAGYINRRGCQRIEGGKTPVHLACELLRAECLILLLGHGACLRNPDSSGNTPLDLLLQLLWDSKQDLLLKRQCLDSLLLYLPGGLPFKLRDRLVEDRGPWMELLGLDLYRWLMGTSPPSLFNSSMQTLLRTLPPDRFPEALEALPLPDFLKPLALRKQL</sequence>
<dbReference type="Ensembl" id="ENSLLET00000044431.1">
    <property type="protein sequence ID" value="ENSLLEP00000042723.1"/>
    <property type="gene ID" value="ENSLLEG00000027156.1"/>
</dbReference>
<evidence type="ECO:0000313" key="3">
    <source>
        <dbReference type="Proteomes" id="UP000694569"/>
    </source>
</evidence>
<keyword evidence="3" id="KW-1185">Reference proteome</keyword>
<accession>A0A8C5QTA0</accession>
<keyword evidence="1" id="KW-0040">ANK repeat</keyword>
<dbReference type="OrthoDB" id="45365at2759"/>
<dbReference type="Proteomes" id="UP000694569">
    <property type="component" value="Unplaced"/>
</dbReference>
<feature type="repeat" description="ANK" evidence="1">
    <location>
        <begin position="142"/>
        <end position="174"/>
    </location>
</feature>
<organism evidence="2 3">
    <name type="scientific">Leptobrachium leishanense</name>
    <name type="common">Leishan spiny toad</name>
    <dbReference type="NCBI Taxonomy" id="445787"/>
    <lineage>
        <taxon>Eukaryota</taxon>
        <taxon>Metazoa</taxon>
        <taxon>Chordata</taxon>
        <taxon>Craniata</taxon>
        <taxon>Vertebrata</taxon>
        <taxon>Euteleostomi</taxon>
        <taxon>Amphibia</taxon>
        <taxon>Batrachia</taxon>
        <taxon>Anura</taxon>
        <taxon>Pelobatoidea</taxon>
        <taxon>Megophryidae</taxon>
        <taxon>Leptobrachium</taxon>
    </lineage>
</organism>
<dbReference type="GeneTree" id="ENSGT00390000018116"/>
<proteinExistence type="predicted"/>
<dbReference type="SUPFAM" id="SSF48403">
    <property type="entry name" value="Ankyrin repeat"/>
    <property type="match status" value="1"/>
</dbReference>
<dbReference type="PROSITE" id="PS50088">
    <property type="entry name" value="ANK_REPEAT"/>
    <property type="match status" value="1"/>
</dbReference>
<dbReference type="InterPro" id="IPR002110">
    <property type="entry name" value="Ankyrin_rpt"/>
</dbReference>
<reference evidence="2" key="1">
    <citation type="submission" date="2025-08" db="UniProtKB">
        <authorList>
            <consortium name="Ensembl"/>
        </authorList>
    </citation>
    <scope>IDENTIFICATION</scope>
</reference>
<name>A0A8C5QTA0_9ANUR</name>
<protein>
    <submittedName>
        <fullName evidence="2">Ankyrin repeat domain 9</fullName>
    </submittedName>
</protein>
<evidence type="ECO:0000313" key="2">
    <source>
        <dbReference type="Ensembl" id="ENSLLEP00000042723.1"/>
    </source>
</evidence>
<dbReference type="InterPro" id="IPR036770">
    <property type="entry name" value="Ankyrin_rpt-contain_sf"/>
</dbReference>
<evidence type="ECO:0000256" key="1">
    <source>
        <dbReference type="PROSITE-ProRule" id="PRU00023"/>
    </source>
</evidence>
<gene>
    <name evidence="2" type="primary">ANKRD9</name>
</gene>
<dbReference type="Gene3D" id="1.25.40.20">
    <property type="entry name" value="Ankyrin repeat-containing domain"/>
    <property type="match status" value="1"/>
</dbReference>